<dbReference type="Pfam" id="PF13416">
    <property type="entry name" value="SBP_bac_8"/>
    <property type="match status" value="1"/>
</dbReference>
<keyword evidence="2" id="KW-0732">Signal</keyword>
<keyword evidence="4" id="KW-1185">Reference proteome</keyword>
<evidence type="ECO:0000256" key="1">
    <source>
        <dbReference type="SAM" id="MobiDB-lite"/>
    </source>
</evidence>
<accession>A0A927H6Q3</accession>
<proteinExistence type="predicted"/>
<dbReference type="RefSeq" id="WP_190862212.1">
    <property type="nucleotide sequence ID" value="NZ_JACXIY010000016.1"/>
</dbReference>
<feature type="compositionally biased region" description="Low complexity" evidence="1">
    <location>
        <begin position="27"/>
        <end position="42"/>
    </location>
</feature>
<sequence>MKARNKMLLLLMAFALVLVSACGGNAENSGNSANGTNSGTETADGSGEAKPVTLRIAWWGGQPRHDYTMKVIEMYKEKNPHVTIEMEYANYDDYWKKLAPQAAANELPDIIQIDTQNYSQYAGRNQLADLTPFLGKEIDVTDISQNAIDGGKLGDKLYGMNLGVNALGFNYDPALLKKAGIDSIPESFTWDDYVAWAGKAKEADLYFDNGMRPEVFFGYYLRTMDKTLFNAEGTGLGYEDDQLFVDFFGMLAKLVIDGAVPSPDVLAQIKGAEDSHLVLNQGIGVWQWSNQYVGLQQVANRPLAIAPMMGPNMEKGLFLKPSMFFSISENSKAKEEAAKFINFFVNDIEANKLILGDRGVPVSAKVKEALKEVSTEAQVQVYDYVAWAESNSSPMDPPDPIGSAEVFKSLTSLAEQMNYDKITPEEAAKKFREEATAILKKNG</sequence>
<gene>
    <name evidence="3" type="ORF">IDH41_14555</name>
</gene>
<name>A0A927H6Q3_9BACL</name>
<feature type="chain" id="PRO_5037748543" evidence="2">
    <location>
        <begin position="27"/>
        <end position="443"/>
    </location>
</feature>
<dbReference type="EMBL" id="JACXIY010000016">
    <property type="protein sequence ID" value="MBD2869808.1"/>
    <property type="molecule type" value="Genomic_DNA"/>
</dbReference>
<dbReference type="PROSITE" id="PS51257">
    <property type="entry name" value="PROKAR_LIPOPROTEIN"/>
    <property type="match status" value="1"/>
</dbReference>
<protein>
    <submittedName>
        <fullName evidence="3">Extracellular solute-binding protein</fullName>
    </submittedName>
</protein>
<dbReference type="SUPFAM" id="SSF53850">
    <property type="entry name" value="Periplasmic binding protein-like II"/>
    <property type="match status" value="1"/>
</dbReference>
<feature type="region of interest" description="Disordered" evidence="1">
    <location>
        <begin position="27"/>
        <end position="48"/>
    </location>
</feature>
<dbReference type="PANTHER" id="PTHR43649:SF11">
    <property type="entry name" value="ABC TRANSPORTER SUBSTRATE-BINDING PROTEIN YESO-RELATED"/>
    <property type="match status" value="1"/>
</dbReference>
<organism evidence="3 4">
    <name type="scientific">Paenibacillus arenilitoris</name>
    <dbReference type="NCBI Taxonomy" id="2772299"/>
    <lineage>
        <taxon>Bacteria</taxon>
        <taxon>Bacillati</taxon>
        <taxon>Bacillota</taxon>
        <taxon>Bacilli</taxon>
        <taxon>Bacillales</taxon>
        <taxon>Paenibacillaceae</taxon>
        <taxon>Paenibacillus</taxon>
    </lineage>
</organism>
<evidence type="ECO:0000256" key="2">
    <source>
        <dbReference type="SAM" id="SignalP"/>
    </source>
</evidence>
<evidence type="ECO:0000313" key="3">
    <source>
        <dbReference type="EMBL" id="MBD2869808.1"/>
    </source>
</evidence>
<comment type="caution">
    <text evidence="3">The sequence shown here is derived from an EMBL/GenBank/DDBJ whole genome shotgun (WGS) entry which is preliminary data.</text>
</comment>
<dbReference type="PANTHER" id="PTHR43649">
    <property type="entry name" value="ARABINOSE-BINDING PROTEIN-RELATED"/>
    <property type="match status" value="1"/>
</dbReference>
<dbReference type="Gene3D" id="3.40.190.10">
    <property type="entry name" value="Periplasmic binding protein-like II"/>
    <property type="match status" value="2"/>
</dbReference>
<dbReference type="InterPro" id="IPR006059">
    <property type="entry name" value="SBP"/>
</dbReference>
<dbReference type="Proteomes" id="UP000632125">
    <property type="component" value="Unassembled WGS sequence"/>
</dbReference>
<evidence type="ECO:0000313" key="4">
    <source>
        <dbReference type="Proteomes" id="UP000632125"/>
    </source>
</evidence>
<feature type="signal peptide" evidence="2">
    <location>
        <begin position="1"/>
        <end position="26"/>
    </location>
</feature>
<reference evidence="3" key="1">
    <citation type="submission" date="2020-09" db="EMBL/GenBank/DDBJ databases">
        <title>A novel bacterium of genus Paenibacillus, isolated from South China Sea.</title>
        <authorList>
            <person name="Huang H."/>
            <person name="Mo K."/>
            <person name="Hu Y."/>
        </authorList>
    </citation>
    <scope>NUCLEOTIDE SEQUENCE</scope>
    <source>
        <strain evidence="3">IB182493</strain>
    </source>
</reference>
<dbReference type="AlphaFoldDB" id="A0A927H6Q3"/>
<dbReference type="InterPro" id="IPR050490">
    <property type="entry name" value="Bact_solute-bd_prot1"/>
</dbReference>